<dbReference type="EMBL" id="GEBQ01031850">
    <property type="protein sequence ID" value="JAT08127.1"/>
    <property type="molecule type" value="Transcribed_RNA"/>
</dbReference>
<name>A0A1B6K9J8_9HEMI</name>
<dbReference type="SUPFAM" id="SSF47986">
    <property type="entry name" value="DEATH domain"/>
    <property type="match status" value="1"/>
</dbReference>
<sequence length="152" mass="18081">MEEKDIIYIKSNIESLVKGTRDFNAVFYALKAKKKMFNDFMVNEILCTEENERLKYLYYYVTTRGPHAFQHLVDAFNETGHEHLAKMLSHRSHPVFLNGYGFNEPTLEEEYPFDKEVWDVKKDNVERKDLDHQKVYKMDSNPKGLILIINIR</sequence>
<reference evidence="1" key="1">
    <citation type="submission" date="2015-11" db="EMBL/GenBank/DDBJ databases">
        <title>De novo transcriptome assembly of four potential Pierce s Disease insect vectors from Arizona vineyards.</title>
        <authorList>
            <person name="Tassone E.E."/>
        </authorList>
    </citation>
    <scope>NUCLEOTIDE SEQUENCE</scope>
</reference>
<gene>
    <name evidence="1" type="ORF">g.53054</name>
</gene>
<organism evidence="1">
    <name type="scientific">Graphocephala atropunctata</name>
    <dbReference type="NCBI Taxonomy" id="36148"/>
    <lineage>
        <taxon>Eukaryota</taxon>
        <taxon>Metazoa</taxon>
        <taxon>Ecdysozoa</taxon>
        <taxon>Arthropoda</taxon>
        <taxon>Hexapoda</taxon>
        <taxon>Insecta</taxon>
        <taxon>Pterygota</taxon>
        <taxon>Neoptera</taxon>
        <taxon>Paraneoptera</taxon>
        <taxon>Hemiptera</taxon>
        <taxon>Auchenorrhyncha</taxon>
        <taxon>Membracoidea</taxon>
        <taxon>Cicadellidae</taxon>
        <taxon>Cicadellinae</taxon>
        <taxon>Cicadellini</taxon>
        <taxon>Graphocephala</taxon>
    </lineage>
</organism>
<dbReference type="AlphaFoldDB" id="A0A1B6K9J8"/>
<dbReference type="InterPro" id="IPR011029">
    <property type="entry name" value="DEATH-like_dom_sf"/>
</dbReference>
<protein>
    <submittedName>
        <fullName evidence="1">Uncharacterized protein</fullName>
    </submittedName>
</protein>
<feature type="non-terminal residue" evidence="1">
    <location>
        <position position="152"/>
    </location>
</feature>
<proteinExistence type="predicted"/>
<accession>A0A1B6K9J8</accession>
<evidence type="ECO:0000313" key="1">
    <source>
        <dbReference type="EMBL" id="JAT08127.1"/>
    </source>
</evidence>
<dbReference type="Gene3D" id="1.10.533.10">
    <property type="entry name" value="Death Domain, Fas"/>
    <property type="match status" value="1"/>
</dbReference>